<evidence type="ECO:0000313" key="12">
    <source>
        <dbReference type="EMBL" id="CTQ45578.1"/>
    </source>
</evidence>
<sequence>MARHGTSPNTRPLLKGSLAGLATVAVMLIIAWAGVAYDGQSELQKQTADLLGIWQSNIDRGNKLYGALERLPEDDCSDAHLKTLNTLVYNDNHITNIWFFPNGDANAACSSSFGRFEPAHNFGPPEKAQLFRDGRETWYRVPFDKAEGVDSVTVIKKGRYGVSFYQTGNLATAADDMFYVSSVQDPYTVLFHANGNAGLLKQYGDNYGPMFGNVYAQACGEGDVRLCYLTMIPASRIVQQNIGLLAIFAVFGIVTGALVFLRVKRIVRDRHSPAGRIRHAIANGGKGFEPHYQPILSLDTMKCEGCEVLARYEDAQGKLFPDEFVNIIQQENLTWEFTEIIIAKALRDLKPLLAGRPGFKVSVNFFQADLEDEQIQSVIQSPVFAMATEAGLSLCCEILETGIRSGTSIAKSLEYLRSIGCLIAIDDFGTGYSNLAQIKALKPDLVKIDKMFVDDLGSTTDTARGAFVQAILGIASAHGMKVCAEGVETMDQLASLRNRDVDYAQGYFFAKPMPIRDFSLYLLEQTLKEKMPTSGRLAKLKPVSG</sequence>
<dbReference type="InterPro" id="IPR050706">
    <property type="entry name" value="Cyclic-di-GMP_PDE-like"/>
</dbReference>
<evidence type="ECO:0000256" key="9">
    <source>
        <dbReference type="ARBA" id="ARBA00034290"/>
    </source>
</evidence>
<dbReference type="OrthoDB" id="9814202at2"/>
<accession>A0A0M6Y7D2</accession>
<dbReference type="SMART" id="SM00052">
    <property type="entry name" value="EAL"/>
    <property type="match status" value="1"/>
</dbReference>
<protein>
    <recommendedName>
        <fullName evidence="2">cyclic-guanylate-specific phosphodiesterase</fullName>
        <ecNumber evidence="2">3.1.4.52</ecNumber>
    </recommendedName>
</protein>
<dbReference type="InterPro" id="IPR024744">
    <property type="entry name" value="CSS-motif_dom"/>
</dbReference>
<evidence type="ECO:0000256" key="10">
    <source>
        <dbReference type="SAM" id="Phobius"/>
    </source>
</evidence>
<dbReference type="Gene3D" id="3.20.20.450">
    <property type="entry name" value="EAL domain"/>
    <property type="match status" value="1"/>
</dbReference>
<dbReference type="Pfam" id="PF00563">
    <property type="entry name" value="EAL"/>
    <property type="match status" value="1"/>
</dbReference>
<keyword evidence="3" id="KW-1003">Cell membrane</keyword>
<dbReference type="STRING" id="187304.B0E33_03180"/>
<evidence type="ECO:0000256" key="8">
    <source>
        <dbReference type="ARBA" id="ARBA00023136"/>
    </source>
</evidence>
<evidence type="ECO:0000256" key="2">
    <source>
        <dbReference type="ARBA" id="ARBA00012282"/>
    </source>
</evidence>
<dbReference type="SUPFAM" id="SSF141868">
    <property type="entry name" value="EAL domain-like"/>
    <property type="match status" value="1"/>
</dbReference>
<organism evidence="12 13">
    <name type="scientific">Roseibium aggregatum</name>
    <dbReference type="NCBI Taxonomy" id="187304"/>
    <lineage>
        <taxon>Bacteria</taxon>
        <taxon>Pseudomonadati</taxon>
        <taxon>Pseudomonadota</taxon>
        <taxon>Alphaproteobacteria</taxon>
        <taxon>Hyphomicrobiales</taxon>
        <taxon>Stappiaceae</taxon>
        <taxon>Roseibium</taxon>
    </lineage>
</organism>
<keyword evidence="7 10" id="KW-1133">Transmembrane helix</keyword>
<dbReference type="InterPro" id="IPR001633">
    <property type="entry name" value="EAL_dom"/>
</dbReference>
<evidence type="ECO:0000256" key="5">
    <source>
        <dbReference type="ARBA" id="ARBA00022692"/>
    </source>
</evidence>
<evidence type="ECO:0000256" key="4">
    <source>
        <dbReference type="ARBA" id="ARBA00022636"/>
    </source>
</evidence>
<evidence type="ECO:0000256" key="7">
    <source>
        <dbReference type="ARBA" id="ARBA00022989"/>
    </source>
</evidence>
<evidence type="ECO:0000259" key="11">
    <source>
        <dbReference type="PROSITE" id="PS50883"/>
    </source>
</evidence>
<dbReference type="CDD" id="cd01948">
    <property type="entry name" value="EAL"/>
    <property type="match status" value="1"/>
</dbReference>
<evidence type="ECO:0000313" key="13">
    <source>
        <dbReference type="Proteomes" id="UP000048926"/>
    </source>
</evidence>
<proteinExistence type="predicted"/>
<gene>
    <name evidence="12" type="primary">yjcC</name>
    <name evidence="12" type="ORF">LAL4801_04032</name>
</gene>
<evidence type="ECO:0000256" key="1">
    <source>
        <dbReference type="ARBA" id="ARBA00004651"/>
    </source>
</evidence>
<dbReference type="PROSITE" id="PS50883">
    <property type="entry name" value="EAL"/>
    <property type="match status" value="1"/>
</dbReference>
<feature type="transmembrane region" description="Helical" evidence="10">
    <location>
        <begin position="12"/>
        <end position="35"/>
    </location>
</feature>
<comment type="subcellular location">
    <subcellularLocation>
        <location evidence="1">Cell membrane</location>
        <topology evidence="1">Multi-pass membrane protein</topology>
    </subcellularLocation>
</comment>
<dbReference type="Pfam" id="PF12792">
    <property type="entry name" value="CSS-motif"/>
    <property type="match status" value="1"/>
</dbReference>
<keyword evidence="6" id="KW-0378">Hydrolase</keyword>
<comment type="catalytic activity">
    <reaction evidence="9">
        <text>3',3'-c-di-GMP + H2O = 5'-phosphoguanylyl(3'-&gt;5')guanosine + H(+)</text>
        <dbReference type="Rhea" id="RHEA:24902"/>
        <dbReference type="ChEBI" id="CHEBI:15377"/>
        <dbReference type="ChEBI" id="CHEBI:15378"/>
        <dbReference type="ChEBI" id="CHEBI:58754"/>
        <dbReference type="ChEBI" id="CHEBI:58805"/>
        <dbReference type="EC" id="3.1.4.52"/>
    </reaction>
</comment>
<dbReference type="GO" id="GO:0071111">
    <property type="term" value="F:cyclic-guanylate-specific phosphodiesterase activity"/>
    <property type="evidence" value="ECO:0007669"/>
    <property type="project" value="UniProtKB-EC"/>
</dbReference>
<keyword evidence="8 10" id="KW-0472">Membrane</keyword>
<evidence type="ECO:0000256" key="3">
    <source>
        <dbReference type="ARBA" id="ARBA00022475"/>
    </source>
</evidence>
<keyword evidence="5 10" id="KW-0812">Transmembrane</keyword>
<dbReference type="PANTHER" id="PTHR33121:SF71">
    <property type="entry name" value="OXYGEN SENSOR PROTEIN DOSP"/>
    <property type="match status" value="1"/>
</dbReference>
<dbReference type="GO" id="GO:0005886">
    <property type="term" value="C:plasma membrane"/>
    <property type="evidence" value="ECO:0007669"/>
    <property type="project" value="UniProtKB-SubCell"/>
</dbReference>
<dbReference type="Proteomes" id="UP000048926">
    <property type="component" value="Unassembled WGS sequence"/>
</dbReference>
<dbReference type="EC" id="3.1.4.52" evidence="2"/>
<dbReference type="PANTHER" id="PTHR33121">
    <property type="entry name" value="CYCLIC DI-GMP PHOSPHODIESTERASE PDEF"/>
    <property type="match status" value="1"/>
</dbReference>
<keyword evidence="4" id="KW-0973">c-di-GMP</keyword>
<dbReference type="AlphaFoldDB" id="A0A0M6Y7D2"/>
<name>A0A0M6Y7D2_9HYPH</name>
<dbReference type="InterPro" id="IPR035919">
    <property type="entry name" value="EAL_sf"/>
</dbReference>
<keyword evidence="13" id="KW-1185">Reference proteome</keyword>
<evidence type="ECO:0000256" key="6">
    <source>
        <dbReference type="ARBA" id="ARBA00022801"/>
    </source>
</evidence>
<feature type="domain" description="EAL" evidence="11">
    <location>
        <begin position="270"/>
        <end position="526"/>
    </location>
</feature>
<feature type="transmembrane region" description="Helical" evidence="10">
    <location>
        <begin position="242"/>
        <end position="261"/>
    </location>
</feature>
<reference evidence="13" key="1">
    <citation type="submission" date="2015-07" db="EMBL/GenBank/DDBJ databases">
        <authorList>
            <person name="Rodrigo-Torres Lidia"/>
            <person name="Arahal R.David."/>
        </authorList>
    </citation>
    <scope>NUCLEOTIDE SEQUENCE [LARGE SCALE GENOMIC DNA]</scope>
    <source>
        <strain evidence="13">CECT 4801</strain>
    </source>
</reference>
<dbReference type="EMBL" id="CXST01000002">
    <property type="protein sequence ID" value="CTQ45578.1"/>
    <property type="molecule type" value="Genomic_DNA"/>
</dbReference>